<evidence type="ECO:0008006" key="8">
    <source>
        <dbReference type="Google" id="ProtNLM"/>
    </source>
</evidence>
<feature type="domain" description="Formyl transferase N-terminal" evidence="4">
    <location>
        <begin position="1"/>
        <end position="168"/>
    </location>
</feature>
<feature type="domain" description="Formyl transferase C-terminal" evidence="5">
    <location>
        <begin position="202"/>
        <end position="280"/>
    </location>
</feature>
<evidence type="ECO:0000256" key="2">
    <source>
        <dbReference type="ARBA" id="ARBA00022679"/>
    </source>
</evidence>
<dbReference type="InterPro" id="IPR002376">
    <property type="entry name" value="Formyl_transf_N"/>
</dbReference>
<dbReference type="Pfam" id="PF02911">
    <property type="entry name" value="Formyl_trans_C"/>
    <property type="match status" value="1"/>
</dbReference>
<gene>
    <name evidence="6" type="ORF">HW115_10015</name>
</gene>
<dbReference type="Proteomes" id="UP000557872">
    <property type="component" value="Unassembled WGS sequence"/>
</dbReference>
<dbReference type="InterPro" id="IPR044135">
    <property type="entry name" value="Met-tRNA-FMT_C"/>
</dbReference>
<keyword evidence="2" id="KW-0808">Transferase</keyword>
<evidence type="ECO:0000259" key="5">
    <source>
        <dbReference type="Pfam" id="PF02911"/>
    </source>
</evidence>
<dbReference type="RefSeq" id="WP_178932488.1">
    <property type="nucleotide sequence ID" value="NZ_JACBAZ010000003.1"/>
</dbReference>
<evidence type="ECO:0000256" key="1">
    <source>
        <dbReference type="ARBA" id="ARBA00010699"/>
    </source>
</evidence>
<organism evidence="6 7">
    <name type="scientific">Oceaniferula marina</name>
    <dbReference type="NCBI Taxonomy" id="2748318"/>
    <lineage>
        <taxon>Bacteria</taxon>
        <taxon>Pseudomonadati</taxon>
        <taxon>Verrucomicrobiota</taxon>
        <taxon>Verrucomicrobiia</taxon>
        <taxon>Verrucomicrobiales</taxon>
        <taxon>Verrucomicrobiaceae</taxon>
        <taxon>Oceaniferula</taxon>
    </lineage>
</organism>
<dbReference type="EMBL" id="JACBAZ010000003">
    <property type="protein sequence ID" value="NWK55948.1"/>
    <property type="molecule type" value="Genomic_DNA"/>
</dbReference>
<dbReference type="InterPro" id="IPR011034">
    <property type="entry name" value="Formyl_transferase-like_C_sf"/>
</dbReference>
<name>A0A851GDV2_9BACT</name>
<evidence type="ECO:0000313" key="6">
    <source>
        <dbReference type="EMBL" id="NWK55948.1"/>
    </source>
</evidence>
<dbReference type="InterPro" id="IPR036477">
    <property type="entry name" value="Formyl_transf_N_sf"/>
</dbReference>
<dbReference type="GO" id="GO:0005829">
    <property type="term" value="C:cytosol"/>
    <property type="evidence" value="ECO:0007669"/>
    <property type="project" value="TreeGrafter"/>
</dbReference>
<dbReference type="PANTHER" id="PTHR11138:SF5">
    <property type="entry name" value="METHIONYL-TRNA FORMYLTRANSFERASE, MITOCHONDRIAL"/>
    <property type="match status" value="1"/>
</dbReference>
<evidence type="ECO:0000256" key="3">
    <source>
        <dbReference type="ARBA" id="ARBA00022917"/>
    </source>
</evidence>
<accession>A0A851GDV2</accession>
<keyword evidence="3" id="KW-0648">Protein biosynthesis</keyword>
<comment type="caution">
    <text evidence="6">The sequence shown here is derived from an EMBL/GenBank/DDBJ whole genome shotgun (WGS) entry which is preliminary data.</text>
</comment>
<keyword evidence="7" id="KW-1185">Reference proteome</keyword>
<comment type="similarity">
    <text evidence="1">Belongs to the Fmt family.</text>
</comment>
<dbReference type="AlphaFoldDB" id="A0A851GDV2"/>
<dbReference type="Gene3D" id="3.40.50.12230">
    <property type="match status" value="1"/>
</dbReference>
<sequence>MKIVLFCNHGVSQLALVRLLQRKVLAGVVVSDYGHAYALEVRGVAESARIPFFVCQKNKLECNLMAWLKDVNPEAIVVMTFPYRFPDCVLAFPAQGCWNVHLGQLPFYRGPDPVFWQMRNGEKGGGLTLHKMERMFDSGEVLWSHSLDFTEHDVLGTHLAKLAHGGPAAMDALCEYLERGEGTLCEQDEAVANYQTRPAGTDLQIDWEQMDADEIDRLVRACNPSYPGAETGIRMVPLCLHEVTVISLSDPPDEPAGTVVEAQGDPNLYILCRDAACLRVDVVSSRDLLCTGVRFRQLFQLKSGERFETLEGAAIGSLP</sequence>
<dbReference type="GO" id="GO:0004479">
    <property type="term" value="F:methionyl-tRNA formyltransferase activity"/>
    <property type="evidence" value="ECO:0007669"/>
    <property type="project" value="TreeGrafter"/>
</dbReference>
<dbReference type="CDD" id="cd08704">
    <property type="entry name" value="Met_tRNA_FMT_C"/>
    <property type="match status" value="1"/>
</dbReference>
<protein>
    <recommendedName>
        <fullName evidence="8">Methionyl-tRNA formyltransferase</fullName>
    </recommendedName>
</protein>
<dbReference type="SUPFAM" id="SSF50486">
    <property type="entry name" value="FMT C-terminal domain-like"/>
    <property type="match status" value="1"/>
</dbReference>
<dbReference type="Pfam" id="PF00551">
    <property type="entry name" value="Formyl_trans_N"/>
    <property type="match status" value="1"/>
</dbReference>
<evidence type="ECO:0000313" key="7">
    <source>
        <dbReference type="Proteomes" id="UP000557872"/>
    </source>
</evidence>
<proteinExistence type="inferred from homology"/>
<dbReference type="PANTHER" id="PTHR11138">
    <property type="entry name" value="METHIONYL-TRNA FORMYLTRANSFERASE"/>
    <property type="match status" value="1"/>
</dbReference>
<dbReference type="InterPro" id="IPR005793">
    <property type="entry name" value="Formyl_trans_C"/>
</dbReference>
<reference evidence="6 7" key="1">
    <citation type="submission" date="2020-07" db="EMBL/GenBank/DDBJ databases">
        <title>Roseicoccus Jingziensis gen. nov., sp. nov., isolated from coastal seawater.</title>
        <authorList>
            <person name="Feng X."/>
        </authorList>
    </citation>
    <scope>NUCLEOTIDE SEQUENCE [LARGE SCALE GENOMIC DNA]</scope>
    <source>
        <strain evidence="6 7">N1E253</strain>
    </source>
</reference>
<dbReference type="SUPFAM" id="SSF53328">
    <property type="entry name" value="Formyltransferase"/>
    <property type="match status" value="1"/>
</dbReference>
<evidence type="ECO:0000259" key="4">
    <source>
        <dbReference type="Pfam" id="PF00551"/>
    </source>
</evidence>